<name>A0A6J2UT05_CHACN</name>
<dbReference type="GO" id="GO:0031982">
    <property type="term" value="C:vesicle"/>
    <property type="evidence" value="ECO:0007669"/>
    <property type="project" value="TreeGrafter"/>
</dbReference>
<protein>
    <submittedName>
        <fullName evidence="13">Alpha-1,3-galactosyltransferase 2-like</fullName>
    </submittedName>
</protein>
<feature type="binding site" evidence="10">
    <location>
        <position position="412"/>
    </location>
    <ligand>
        <name>an alpha-L-fucosyl-(1-&gt;2)-beta-D-galactosyl derivative</name>
        <dbReference type="ChEBI" id="CHEBI:140327"/>
    </ligand>
</feature>
<dbReference type="OrthoDB" id="10013941at2759"/>
<comment type="cofactor">
    <cofactor evidence="11">
        <name>Mn(2+)</name>
        <dbReference type="ChEBI" id="CHEBI:29035"/>
    </cofactor>
    <text evidence="11">Binds 1 Mn(2+) ion per subunit.</text>
</comment>
<sequence length="438" mass="50891">MKCLEKLELPKQISGQRGGLGASLWNTLDTDRTYARMLFLDYSSTLNMIQPMKLIVKLADLGVPTLTCNWILNFLTGRPQVVKMGNKVSAELTVSTGSLQPKTLCPLKEERNDAKQIVKSRSSAISVLSPINTFFSQERYLDSILLSFSDYYHISMFYVTPKQNENSRIDVQTRTNWNAPIMWERMFKPELYDSYHKTHGTTVAMTVFAVGKYLDAYLRKFLISAELHFMVGLPVTYYVFTDVPNDVPVIQLARGRKLKVINIQKYDHWQDISMMRMRSIADLIEMELHNPNQFIFCMDVDQEFVGRFGSEALGDSVALLHAHFYKRRLQEFTYDRNPKSLAFMDEGDFYYHAAIFGGSWQNVKRLTETCYEAIMADKENQVEALWQDESHLNKYFWINKPSKLLSPEYCWDRSIGDRSNIVVERLVWAPKHYSLLRT</sequence>
<evidence type="ECO:0000256" key="4">
    <source>
        <dbReference type="ARBA" id="ARBA00022679"/>
    </source>
</evidence>
<keyword evidence="12" id="KW-1185">Reference proteome</keyword>
<accession>A0A6J2UT05</accession>
<feature type="binding site" evidence="11">
    <location>
        <position position="299"/>
    </location>
    <ligand>
        <name>Mn(2+)</name>
        <dbReference type="ChEBI" id="CHEBI:29035"/>
    </ligand>
</feature>
<evidence type="ECO:0000256" key="9">
    <source>
        <dbReference type="PIRSR" id="PIRSR605076-1"/>
    </source>
</evidence>
<evidence type="ECO:0000313" key="12">
    <source>
        <dbReference type="Proteomes" id="UP000504632"/>
    </source>
</evidence>
<feature type="binding site" evidence="10">
    <location>
        <begin position="299"/>
        <end position="301"/>
    </location>
    <ligand>
        <name>UDP-N-acetyl-alpha-D-galactosamine</name>
        <dbReference type="ChEBI" id="CHEBI:67138"/>
    </ligand>
</feature>
<keyword evidence="4" id="KW-0808">Transferase</keyword>
<reference evidence="13" key="1">
    <citation type="submission" date="2025-08" db="UniProtKB">
        <authorList>
            <consortium name="RefSeq"/>
        </authorList>
    </citation>
    <scope>IDENTIFICATION</scope>
</reference>
<comment type="similarity">
    <text evidence="2">Belongs to the glycosyltransferase 6 family.</text>
</comment>
<evidence type="ECO:0000313" key="13">
    <source>
        <dbReference type="RefSeq" id="XP_030623600.1"/>
    </source>
</evidence>
<dbReference type="Pfam" id="PF03414">
    <property type="entry name" value="Glyco_transf_6"/>
    <property type="match status" value="1"/>
</dbReference>
<keyword evidence="6" id="KW-0735">Signal-anchor</keyword>
<evidence type="ECO:0000256" key="10">
    <source>
        <dbReference type="PIRSR" id="PIRSR605076-2"/>
    </source>
</evidence>
<feature type="binding site" evidence="10">
    <location>
        <position position="389"/>
    </location>
    <ligand>
        <name>an alpha-L-fucosyl-(1-&gt;2)-beta-D-galactosyl derivative</name>
        <dbReference type="ChEBI" id="CHEBI:140327"/>
    </ligand>
</feature>
<evidence type="ECO:0000256" key="8">
    <source>
        <dbReference type="ARBA" id="ARBA00023136"/>
    </source>
</evidence>
<dbReference type="GO" id="GO:0016020">
    <property type="term" value="C:membrane"/>
    <property type="evidence" value="ECO:0007669"/>
    <property type="project" value="UniProtKB-SubCell"/>
</dbReference>
<feature type="active site" description="Nucleophile" evidence="9">
    <location>
        <position position="389"/>
    </location>
</feature>
<keyword evidence="3" id="KW-0328">Glycosyltransferase</keyword>
<dbReference type="AlphaFoldDB" id="A0A6J2UT05"/>
<keyword evidence="7" id="KW-1133">Transmembrane helix</keyword>
<feature type="binding site" evidence="10">
    <location>
        <begin position="208"/>
        <end position="210"/>
    </location>
    <ligand>
        <name>UDP-N-acetyl-alpha-D-galactosamine</name>
        <dbReference type="ChEBI" id="CHEBI:67138"/>
    </ligand>
</feature>
<proteinExistence type="inferred from homology"/>
<dbReference type="PANTHER" id="PTHR10462:SF33">
    <property type="entry name" value="ALPHA-1,3-GALACTOSYLTRANSFERASE 2"/>
    <property type="match status" value="1"/>
</dbReference>
<organism evidence="12 13">
    <name type="scientific">Chanos chanos</name>
    <name type="common">Milkfish</name>
    <name type="synonym">Mugil chanos</name>
    <dbReference type="NCBI Taxonomy" id="29144"/>
    <lineage>
        <taxon>Eukaryota</taxon>
        <taxon>Metazoa</taxon>
        <taxon>Chordata</taxon>
        <taxon>Craniata</taxon>
        <taxon>Vertebrata</taxon>
        <taxon>Euteleostomi</taxon>
        <taxon>Actinopterygii</taxon>
        <taxon>Neopterygii</taxon>
        <taxon>Teleostei</taxon>
        <taxon>Ostariophysi</taxon>
        <taxon>Gonorynchiformes</taxon>
        <taxon>Chanidae</taxon>
        <taxon>Chanos</taxon>
    </lineage>
</organism>
<keyword evidence="11" id="KW-0464">Manganese</keyword>
<dbReference type="GeneID" id="115806880"/>
<dbReference type="RefSeq" id="XP_030623600.1">
    <property type="nucleotide sequence ID" value="XM_030767740.1"/>
</dbReference>
<evidence type="ECO:0000256" key="11">
    <source>
        <dbReference type="PIRSR" id="PIRSR605076-3"/>
    </source>
</evidence>
<dbReference type="GO" id="GO:0005794">
    <property type="term" value="C:Golgi apparatus"/>
    <property type="evidence" value="ECO:0007669"/>
    <property type="project" value="TreeGrafter"/>
</dbReference>
<evidence type="ECO:0000256" key="6">
    <source>
        <dbReference type="ARBA" id="ARBA00022968"/>
    </source>
</evidence>
<evidence type="ECO:0000256" key="7">
    <source>
        <dbReference type="ARBA" id="ARBA00022989"/>
    </source>
</evidence>
<dbReference type="GO" id="GO:0005975">
    <property type="term" value="P:carbohydrate metabolic process"/>
    <property type="evidence" value="ECO:0007669"/>
    <property type="project" value="InterPro"/>
</dbReference>
<feature type="binding site" evidence="11">
    <location>
        <position position="301"/>
    </location>
    <ligand>
        <name>Mn(2+)</name>
        <dbReference type="ChEBI" id="CHEBI:29035"/>
    </ligand>
</feature>
<comment type="subcellular location">
    <subcellularLocation>
        <location evidence="1">Membrane</location>
        <topology evidence="1">Single-pass type II membrane protein</topology>
    </subcellularLocation>
</comment>
<evidence type="ECO:0000256" key="3">
    <source>
        <dbReference type="ARBA" id="ARBA00022676"/>
    </source>
</evidence>
<gene>
    <name evidence="13" type="primary">LOC115806880</name>
</gene>
<dbReference type="GO" id="GO:0046872">
    <property type="term" value="F:metal ion binding"/>
    <property type="evidence" value="ECO:0007669"/>
    <property type="project" value="UniProtKB-KW"/>
</dbReference>
<dbReference type="FunFam" id="3.90.550.10:FF:000022">
    <property type="entry name" value="Histo-blood group ABO system transferase"/>
    <property type="match status" value="1"/>
</dbReference>
<dbReference type="Proteomes" id="UP000504632">
    <property type="component" value="Chromosome 3"/>
</dbReference>
<evidence type="ECO:0000256" key="1">
    <source>
        <dbReference type="ARBA" id="ARBA00004606"/>
    </source>
</evidence>
<feature type="binding site" evidence="10">
    <location>
        <position position="321"/>
    </location>
    <ligand>
        <name>an alpha-L-fucosyl-(1-&gt;2)-beta-D-galactosyl derivative</name>
        <dbReference type="ChEBI" id="CHEBI:140327"/>
    </ligand>
</feature>
<dbReference type="PANTHER" id="PTHR10462">
    <property type="entry name" value="GLYCOSYLTRANSFERASE-RELATED"/>
    <property type="match status" value="1"/>
</dbReference>
<keyword evidence="8" id="KW-0472">Membrane</keyword>
<dbReference type="Gene3D" id="3.90.550.10">
    <property type="entry name" value="Spore Coat Polysaccharide Biosynthesis Protein SpsA, Chain A"/>
    <property type="match status" value="1"/>
</dbReference>
<dbReference type="InParanoid" id="A0A6J2UT05"/>
<evidence type="ECO:0000256" key="5">
    <source>
        <dbReference type="ARBA" id="ARBA00022692"/>
    </source>
</evidence>
<feature type="binding site" evidence="10">
    <location>
        <position position="213"/>
    </location>
    <ligand>
        <name>UDP-N-acetyl-alpha-D-galactosamine</name>
        <dbReference type="ChEBI" id="CHEBI:67138"/>
    </ligand>
</feature>
<dbReference type="SUPFAM" id="SSF53448">
    <property type="entry name" value="Nucleotide-diphospho-sugar transferases"/>
    <property type="match status" value="1"/>
</dbReference>
<dbReference type="GO" id="GO:0016758">
    <property type="term" value="F:hexosyltransferase activity"/>
    <property type="evidence" value="ECO:0007669"/>
    <property type="project" value="InterPro"/>
</dbReference>
<dbReference type="InterPro" id="IPR029044">
    <property type="entry name" value="Nucleotide-diphossugar_trans"/>
</dbReference>
<keyword evidence="11" id="KW-0479">Metal-binding</keyword>
<dbReference type="InterPro" id="IPR005076">
    <property type="entry name" value="Glyco_trans_6"/>
</dbReference>
<keyword evidence="5" id="KW-0812">Transmembrane</keyword>
<evidence type="ECO:0000256" key="2">
    <source>
        <dbReference type="ARBA" id="ARBA00010413"/>
    </source>
</evidence>
<feature type="binding site" evidence="10">
    <location>
        <position position="333"/>
    </location>
    <ligand>
        <name>an alpha-L-fucosyl-(1-&gt;2)-beta-D-galactosyl derivative</name>
        <dbReference type="ChEBI" id="CHEBI:140327"/>
    </ligand>
</feature>